<proteinExistence type="predicted"/>
<evidence type="ECO:0000313" key="6">
    <source>
        <dbReference type="EMBL" id="RPB27874.1"/>
    </source>
</evidence>
<dbReference type="InterPro" id="IPR007051">
    <property type="entry name" value="CHORD_dom"/>
</dbReference>
<feature type="domain" description="CHORD" evidence="5">
    <location>
        <begin position="4"/>
        <end position="60"/>
    </location>
</feature>
<keyword evidence="7" id="KW-1185">Reference proteome</keyword>
<reference evidence="6 7" key="1">
    <citation type="journal article" date="2018" name="Nat. Ecol. Evol.">
        <title>Pezizomycetes genomes reveal the molecular basis of ectomycorrhizal truffle lifestyle.</title>
        <authorList>
            <person name="Murat C."/>
            <person name="Payen T."/>
            <person name="Noel B."/>
            <person name="Kuo A."/>
            <person name="Morin E."/>
            <person name="Chen J."/>
            <person name="Kohler A."/>
            <person name="Krizsan K."/>
            <person name="Balestrini R."/>
            <person name="Da Silva C."/>
            <person name="Montanini B."/>
            <person name="Hainaut M."/>
            <person name="Levati E."/>
            <person name="Barry K.W."/>
            <person name="Belfiori B."/>
            <person name="Cichocki N."/>
            <person name="Clum A."/>
            <person name="Dockter R.B."/>
            <person name="Fauchery L."/>
            <person name="Guy J."/>
            <person name="Iotti M."/>
            <person name="Le Tacon F."/>
            <person name="Lindquist E.A."/>
            <person name="Lipzen A."/>
            <person name="Malagnac F."/>
            <person name="Mello A."/>
            <person name="Molinier V."/>
            <person name="Miyauchi S."/>
            <person name="Poulain J."/>
            <person name="Riccioni C."/>
            <person name="Rubini A."/>
            <person name="Sitrit Y."/>
            <person name="Splivallo R."/>
            <person name="Traeger S."/>
            <person name="Wang M."/>
            <person name="Zifcakova L."/>
            <person name="Wipf D."/>
            <person name="Zambonelli A."/>
            <person name="Paolocci F."/>
            <person name="Nowrousian M."/>
            <person name="Ottonello S."/>
            <person name="Baldrian P."/>
            <person name="Spatafora J.W."/>
            <person name="Henrissat B."/>
            <person name="Nagy L.G."/>
            <person name="Aury J.M."/>
            <person name="Wincker P."/>
            <person name="Grigoriev I.V."/>
            <person name="Bonfante P."/>
            <person name="Martin F.M."/>
        </authorList>
    </citation>
    <scope>NUCLEOTIDE SEQUENCE [LARGE SCALE GENOMIC DNA]</scope>
    <source>
        <strain evidence="6 7">ATCC MYA-4762</strain>
    </source>
</reference>
<dbReference type="PROSITE" id="PS51401">
    <property type="entry name" value="CHORD"/>
    <property type="match status" value="2"/>
</dbReference>
<feature type="domain" description="CS" evidence="4">
    <location>
        <begin position="204"/>
        <end position="293"/>
    </location>
</feature>
<evidence type="ECO:0000256" key="2">
    <source>
        <dbReference type="ARBA" id="ARBA00022737"/>
    </source>
</evidence>
<dbReference type="OrthoDB" id="1898560at2759"/>
<evidence type="ECO:0000256" key="3">
    <source>
        <dbReference type="ARBA" id="ARBA00022833"/>
    </source>
</evidence>
<evidence type="ECO:0000259" key="5">
    <source>
        <dbReference type="PROSITE" id="PS51401"/>
    </source>
</evidence>
<dbReference type="EMBL" id="ML121530">
    <property type="protein sequence ID" value="RPB27874.1"/>
    <property type="molecule type" value="Genomic_DNA"/>
</dbReference>
<name>A0A3N4LYA0_9PEZI</name>
<dbReference type="PANTHER" id="PTHR46983">
    <property type="entry name" value="CYSTEINE AND HISTIDINE-RICH DOMAIN-CONTAINING PROTEIN 1"/>
    <property type="match status" value="1"/>
</dbReference>
<accession>A0A3N4LYA0</accession>
<dbReference type="Gene3D" id="2.60.40.790">
    <property type="match status" value="1"/>
</dbReference>
<dbReference type="STRING" id="1051890.A0A3N4LYA0"/>
<dbReference type="InterPro" id="IPR007052">
    <property type="entry name" value="CS_dom"/>
</dbReference>
<dbReference type="Gene3D" id="4.10.1130.20">
    <property type="match status" value="2"/>
</dbReference>
<keyword evidence="2" id="KW-0677">Repeat</keyword>
<evidence type="ECO:0000259" key="4">
    <source>
        <dbReference type="PROSITE" id="PS51203"/>
    </source>
</evidence>
<sequence>MPECVNKGCGRKFTDPTEPCLHHPGPPIFHEGQKGWQCCKPRVLTFDEFLSIPPCTTGVHSTEAPKPVENAAAKPSPEIAAPTVKDGIETYGSAVSVTKAAAPVAKPPTPAKEKPVVEDDPSIPVPLDSPCKRRGCKAVYKDPKTYNTPCVHHPGVPIFHEGSKGYSCCKRKVLEFDEFLKIEGCKEGRHLFVGALISKEEEELVNCRYDFYQTYSDVIVSIFAKMVGKEKAKIEFRQRELHVDLPMPNNKRFKQTFPLYGPIDAENSTYVVLTTKVEIKLKKADGTSWPTLRSDEATGEIIQIGQPTKM</sequence>
<gene>
    <name evidence="6" type="ORF">L211DRAFT_891134</name>
</gene>
<dbReference type="CDD" id="cd06466">
    <property type="entry name" value="p23_CS_SGT1_like"/>
    <property type="match status" value="1"/>
</dbReference>
<dbReference type="PROSITE" id="PS51203">
    <property type="entry name" value="CS"/>
    <property type="match status" value="1"/>
</dbReference>
<dbReference type="GO" id="GO:0046872">
    <property type="term" value="F:metal ion binding"/>
    <property type="evidence" value="ECO:0007669"/>
    <property type="project" value="UniProtKB-KW"/>
</dbReference>
<dbReference type="PANTHER" id="PTHR46983:SF3">
    <property type="entry name" value="CHPADIPLOID STATE MAINTENANCE PROTEIN CHPA"/>
    <property type="match status" value="1"/>
</dbReference>
<dbReference type="Proteomes" id="UP000267821">
    <property type="component" value="Unassembled WGS sequence"/>
</dbReference>
<dbReference type="SUPFAM" id="SSF49764">
    <property type="entry name" value="HSP20-like chaperones"/>
    <property type="match status" value="1"/>
</dbReference>
<dbReference type="Pfam" id="PF04969">
    <property type="entry name" value="CS"/>
    <property type="match status" value="1"/>
</dbReference>
<feature type="domain" description="CHORD" evidence="5">
    <location>
        <begin position="131"/>
        <end position="190"/>
    </location>
</feature>
<dbReference type="InterPro" id="IPR008978">
    <property type="entry name" value="HSP20-like_chaperone"/>
</dbReference>
<dbReference type="Pfam" id="PF04968">
    <property type="entry name" value="CHORD"/>
    <property type="match status" value="2"/>
</dbReference>
<evidence type="ECO:0000313" key="7">
    <source>
        <dbReference type="Proteomes" id="UP000267821"/>
    </source>
</evidence>
<dbReference type="InterPro" id="IPR039790">
    <property type="entry name" value="CHRD1"/>
</dbReference>
<evidence type="ECO:0000256" key="1">
    <source>
        <dbReference type="ARBA" id="ARBA00022723"/>
    </source>
</evidence>
<protein>
    <submittedName>
        <fullName evidence="6">Chord-domain-containing protein</fullName>
    </submittedName>
</protein>
<organism evidence="6 7">
    <name type="scientific">Terfezia boudieri ATCC MYA-4762</name>
    <dbReference type="NCBI Taxonomy" id="1051890"/>
    <lineage>
        <taxon>Eukaryota</taxon>
        <taxon>Fungi</taxon>
        <taxon>Dikarya</taxon>
        <taxon>Ascomycota</taxon>
        <taxon>Pezizomycotina</taxon>
        <taxon>Pezizomycetes</taxon>
        <taxon>Pezizales</taxon>
        <taxon>Pezizaceae</taxon>
        <taxon>Terfezia</taxon>
    </lineage>
</organism>
<dbReference type="InParanoid" id="A0A3N4LYA0"/>
<keyword evidence="1" id="KW-0479">Metal-binding</keyword>
<keyword evidence="3" id="KW-0862">Zinc</keyword>
<dbReference type="AlphaFoldDB" id="A0A3N4LYA0"/>